<dbReference type="InterPro" id="IPR050348">
    <property type="entry name" value="Protein-Tyr_Phosphatase"/>
</dbReference>
<dbReference type="PRINTS" id="PR00700">
    <property type="entry name" value="PRTYPHPHTASE"/>
</dbReference>
<dbReference type="InterPro" id="IPR029021">
    <property type="entry name" value="Prot-tyrosine_phosphatase-like"/>
</dbReference>
<evidence type="ECO:0000256" key="7">
    <source>
        <dbReference type="SAM" id="Phobius"/>
    </source>
</evidence>
<keyword evidence="4" id="KW-0904">Protein phosphatase</keyword>
<sequence length="923" mass="102951">MTTFGQDCKQNCSTQCLDRDCHHVTGECRACNPGYTGEFCQEECPKYTYGADCEQNCSTNCVDRLCDHVTGNCGNCTAERNGDFCETIIAQAQTNSGGDDTVVIGTVVGVTLGIILIVTIIVVFVVRSRMRRESEPFEMKQAVNLQYTNAYSPDSAGKPPRPTRPTGGTADGKVLVVVVVVLLVVVVVVVVLVVVEVEAAVVVVVVVVLSGMKIAADGPDSVYSNVLPGNTAVSVDDLRSYLNQHAADSFLIRQFESIPLANSYPQRAGLTPPNNKKNRYRNIVPYDHSRVLLQADPQKKQDDYINASYIKGYNDQDCLIAAQAPSDLTLNDFVRMIWEKKIDRIVMLTNLVEIRKVKCTQYWPVDDDQMYGEIRMSLLTTQVFAEYTVRQFRLYKTDESYRDVTQFHFTAWPDKLVPDSPWGLVDFYHRVATSPGTGPLLVHCSAGVGRTGTFIALCNLMQEAEATGKMDFLSTLWRLRQDRMSMIQTEYQYVFLHWAALVGHATLGTSFQVKNITNKLQDLGTDGYTSEFDAVGTASADDTAEPPLSAEDGEDVYQNSRTDLNKHKNRLNNILPKDAYRPELSCEMKTMGKYINAVLVPTLTKDRQDILTQLPLPSTVTDFWRLVTQYHVGLIVAFETESKETDETIGEFLPKSETEPMRGALFEIQARSQGENHLWKELMVTVFKKRKSLLGSAAQQHHVTCLICKEVDCDPQTVLEYQKKMRTRRPEEQSRTLYMCRNGAKLCGLMCVQSILLDKMEVDPSLTVPLVVGAIRAIRPQVIPTVGQYKCLYDVLKLVQDSNSVYGNVRDTRTTLNESFIKKQPSELSQTGASSDARHNRQASLDRESPVATTRSNSRTSSGFKSSPTPMPRKSLELLQFHADDDSLNFDANHGVVTDVVDSGCSGVHAMQEEHVAIEYANM</sequence>
<name>A0AAV4EPZ4_9GAST</name>
<evidence type="ECO:0000256" key="3">
    <source>
        <dbReference type="ARBA" id="ARBA00022801"/>
    </source>
</evidence>
<dbReference type="Gene3D" id="2.170.300.10">
    <property type="entry name" value="Tie2 ligand-binding domain superfamily"/>
    <property type="match status" value="1"/>
</dbReference>
<evidence type="ECO:0000313" key="11">
    <source>
        <dbReference type="Proteomes" id="UP000762676"/>
    </source>
</evidence>
<keyword evidence="7" id="KW-0472">Membrane</keyword>
<dbReference type="InterPro" id="IPR009030">
    <property type="entry name" value="Growth_fac_rcpt_cys_sf"/>
</dbReference>
<reference evidence="10 11" key="1">
    <citation type="journal article" date="2021" name="Elife">
        <title>Chloroplast acquisition without the gene transfer in kleptoplastic sea slugs, Plakobranchus ocellatus.</title>
        <authorList>
            <person name="Maeda T."/>
            <person name="Takahashi S."/>
            <person name="Yoshida T."/>
            <person name="Shimamura S."/>
            <person name="Takaki Y."/>
            <person name="Nagai Y."/>
            <person name="Toyoda A."/>
            <person name="Suzuki Y."/>
            <person name="Arimoto A."/>
            <person name="Ishii H."/>
            <person name="Satoh N."/>
            <person name="Nishiyama T."/>
            <person name="Hasebe M."/>
            <person name="Maruyama T."/>
            <person name="Minagawa J."/>
            <person name="Obokata J."/>
            <person name="Shigenobu S."/>
        </authorList>
    </citation>
    <scope>NUCLEOTIDE SEQUENCE [LARGE SCALE GENOMIC DNA]</scope>
</reference>
<feature type="domain" description="Tyrosine-protein phosphatase" evidence="8">
    <location>
        <begin position="251"/>
        <end position="503"/>
    </location>
</feature>
<evidence type="ECO:0000256" key="6">
    <source>
        <dbReference type="SAM" id="MobiDB-lite"/>
    </source>
</evidence>
<dbReference type="FunFam" id="3.90.190.10:FF:000102">
    <property type="entry name" value="Receptor-type tyrosine-protein phosphatase"/>
    <property type="match status" value="1"/>
</dbReference>
<feature type="compositionally biased region" description="Polar residues" evidence="6">
    <location>
        <begin position="851"/>
        <end position="868"/>
    </location>
</feature>
<dbReference type="CDD" id="cd00047">
    <property type="entry name" value="PTPc"/>
    <property type="match status" value="1"/>
</dbReference>
<evidence type="ECO:0000256" key="2">
    <source>
        <dbReference type="ARBA" id="ARBA00013064"/>
    </source>
</evidence>
<keyword evidence="3" id="KW-0378">Hydrolase</keyword>
<dbReference type="EC" id="3.1.3.48" evidence="2"/>
<keyword evidence="7" id="KW-0812">Transmembrane</keyword>
<dbReference type="GO" id="GO:0004725">
    <property type="term" value="F:protein tyrosine phosphatase activity"/>
    <property type="evidence" value="ECO:0007669"/>
    <property type="project" value="UniProtKB-EC"/>
</dbReference>
<keyword evidence="10" id="KW-0675">Receptor</keyword>
<proteinExistence type="inferred from homology"/>
<dbReference type="SUPFAM" id="SSF57184">
    <property type="entry name" value="Growth factor receptor domain"/>
    <property type="match status" value="1"/>
</dbReference>
<dbReference type="InterPro" id="IPR016130">
    <property type="entry name" value="Tyr_Pase_AS"/>
</dbReference>
<evidence type="ECO:0000256" key="1">
    <source>
        <dbReference type="ARBA" id="ARBA00009580"/>
    </source>
</evidence>
<evidence type="ECO:0000259" key="9">
    <source>
        <dbReference type="PROSITE" id="PS50056"/>
    </source>
</evidence>
<dbReference type="AlphaFoldDB" id="A0AAV4EPZ4"/>
<dbReference type="InterPro" id="IPR000387">
    <property type="entry name" value="Tyr_Pase_dom"/>
</dbReference>
<feature type="domain" description="Tyrosine-protein phosphatase" evidence="8">
    <location>
        <begin position="528"/>
        <end position="799"/>
    </location>
</feature>
<comment type="similarity">
    <text evidence="1">Belongs to the protein-tyrosine phosphatase family.</text>
</comment>
<dbReference type="EMBL" id="BMAT01010897">
    <property type="protein sequence ID" value="GFR62944.1"/>
    <property type="molecule type" value="Genomic_DNA"/>
</dbReference>
<feature type="transmembrane region" description="Helical" evidence="7">
    <location>
        <begin position="174"/>
        <end position="193"/>
    </location>
</feature>
<dbReference type="Pfam" id="PF00102">
    <property type="entry name" value="Y_phosphatase"/>
    <property type="match status" value="2"/>
</dbReference>
<comment type="catalytic activity">
    <reaction evidence="5">
        <text>O-phospho-L-tyrosyl-[protein] + H2O = L-tyrosyl-[protein] + phosphate</text>
        <dbReference type="Rhea" id="RHEA:10684"/>
        <dbReference type="Rhea" id="RHEA-COMP:10136"/>
        <dbReference type="Rhea" id="RHEA-COMP:20101"/>
        <dbReference type="ChEBI" id="CHEBI:15377"/>
        <dbReference type="ChEBI" id="CHEBI:43474"/>
        <dbReference type="ChEBI" id="CHEBI:46858"/>
        <dbReference type="ChEBI" id="CHEBI:61978"/>
        <dbReference type="EC" id="3.1.3.48"/>
    </reaction>
</comment>
<dbReference type="SUPFAM" id="SSF52799">
    <property type="entry name" value="(Phosphotyrosine protein) phosphatases II"/>
    <property type="match status" value="2"/>
</dbReference>
<feature type="domain" description="Tyrosine specific protein phosphatases" evidence="9">
    <location>
        <begin position="716"/>
        <end position="790"/>
    </location>
</feature>
<dbReference type="InterPro" id="IPR003595">
    <property type="entry name" value="Tyr_Pase_cat"/>
</dbReference>
<dbReference type="SMART" id="SM00194">
    <property type="entry name" value="PTPc"/>
    <property type="match status" value="2"/>
</dbReference>
<evidence type="ECO:0000256" key="5">
    <source>
        <dbReference type="ARBA" id="ARBA00051722"/>
    </source>
</evidence>
<feature type="region of interest" description="Disordered" evidence="6">
    <location>
        <begin position="820"/>
        <end position="872"/>
    </location>
</feature>
<comment type="caution">
    <text evidence="10">The sequence shown here is derived from an EMBL/GenBank/DDBJ whole genome shotgun (WGS) entry which is preliminary data.</text>
</comment>
<evidence type="ECO:0000256" key="4">
    <source>
        <dbReference type="ARBA" id="ARBA00022912"/>
    </source>
</evidence>
<feature type="transmembrane region" description="Helical" evidence="7">
    <location>
        <begin position="102"/>
        <end position="126"/>
    </location>
</feature>
<evidence type="ECO:0000313" key="10">
    <source>
        <dbReference type="EMBL" id="GFR62944.1"/>
    </source>
</evidence>
<dbReference type="PANTHER" id="PTHR19134">
    <property type="entry name" value="RECEPTOR-TYPE TYROSINE-PROTEIN PHOSPHATASE"/>
    <property type="match status" value="1"/>
</dbReference>
<keyword evidence="11" id="KW-1185">Reference proteome</keyword>
<dbReference type="PROSITE" id="PS50056">
    <property type="entry name" value="TYR_PHOSPHATASE_2"/>
    <property type="match status" value="2"/>
</dbReference>
<evidence type="ECO:0000259" key="8">
    <source>
        <dbReference type="PROSITE" id="PS50055"/>
    </source>
</evidence>
<protein>
    <recommendedName>
        <fullName evidence="2">protein-tyrosine-phosphatase</fullName>
        <ecNumber evidence="2">3.1.3.48</ecNumber>
    </recommendedName>
</protein>
<dbReference type="Gene3D" id="3.90.190.10">
    <property type="entry name" value="Protein tyrosine phosphatase superfamily"/>
    <property type="match status" value="2"/>
</dbReference>
<organism evidence="10 11">
    <name type="scientific">Elysia marginata</name>
    <dbReference type="NCBI Taxonomy" id="1093978"/>
    <lineage>
        <taxon>Eukaryota</taxon>
        <taxon>Metazoa</taxon>
        <taxon>Spiralia</taxon>
        <taxon>Lophotrochozoa</taxon>
        <taxon>Mollusca</taxon>
        <taxon>Gastropoda</taxon>
        <taxon>Heterobranchia</taxon>
        <taxon>Euthyneura</taxon>
        <taxon>Panpulmonata</taxon>
        <taxon>Sacoglossa</taxon>
        <taxon>Placobranchoidea</taxon>
        <taxon>Plakobranchidae</taxon>
        <taxon>Elysia</taxon>
    </lineage>
</organism>
<feature type="compositionally biased region" description="Basic and acidic residues" evidence="6">
    <location>
        <begin position="836"/>
        <end position="849"/>
    </location>
</feature>
<gene>
    <name evidence="10" type="ORF">ElyMa_005471000</name>
</gene>
<dbReference type="SMART" id="SM00404">
    <property type="entry name" value="PTPc_motif"/>
    <property type="match status" value="2"/>
</dbReference>
<dbReference type="Proteomes" id="UP000762676">
    <property type="component" value="Unassembled WGS sequence"/>
</dbReference>
<dbReference type="PROSITE" id="PS50055">
    <property type="entry name" value="TYR_PHOSPHATASE_PTP"/>
    <property type="match status" value="2"/>
</dbReference>
<accession>A0AAV4EPZ4</accession>
<dbReference type="PANTHER" id="PTHR19134:SF562">
    <property type="entry name" value="PROTEIN-TYROSINE-PHOSPHATASE"/>
    <property type="match status" value="1"/>
</dbReference>
<feature type="domain" description="Tyrosine specific protein phosphatases" evidence="9">
    <location>
        <begin position="425"/>
        <end position="494"/>
    </location>
</feature>
<dbReference type="InterPro" id="IPR000242">
    <property type="entry name" value="PTP_cat"/>
</dbReference>
<keyword evidence="7" id="KW-1133">Transmembrane helix</keyword>
<dbReference type="PROSITE" id="PS00383">
    <property type="entry name" value="TYR_PHOSPHATASE_1"/>
    <property type="match status" value="1"/>
</dbReference>